<organism evidence="1 2">
    <name type="scientific">Nocardioides panaciterrulae</name>
    <dbReference type="NCBI Taxonomy" id="661492"/>
    <lineage>
        <taxon>Bacteria</taxon>
        <taxon>Bacillati</taxon>
        <taxon>Actinomycetota</taxon>
        <taxon>Actinomycetes</taxon>
        <taxon>Propionibacteriales</taxon>
        <taxon>Nocardioidaceae</taxon>
        <taxon>Nocardioides</taxon>
    </lineage>
</organism>
<name>A0A7Y9E6A9_9ACTN</name>
<dbReference type="Proteomes" id="UP000535511">
    <property type="component" value="Unassembled WGS sequence"/>
</dbReference>
<comment type="caution">
    <text evidence="1">The sequence shown here is derived from an EMBL/GenBank/DDBJ whole genome shotgun (WGS) entry which is preliminary data.</text>
</comment>
<evidence type="ECO:0000313" key="2">
    <source>
        <dbReference type="Proteomes" id="UP000535511"/>
    </source>
</evidence>
<evidence type="ECO:0008006" key="3">
    <source>
        <dbReference type="Google" id="ProtNLM"/>
    </source>
</evidence>
<proteinExistence type="predicted"/>
<evidence type="ECO:0000313" key="1">
    <source>
        <dbReference type="EMBL" id="NYD41894.1"/>
    </source>
</evidence>
<gene>
    <name evidence="1" type="ORF">BJZ21_001977</name>
</gene>
<protein>
    <recommendedName>
        <fullName evidence="3">Pyridoxamine 5'-phosphate oxidase family protein</fullName>
    </recommendedName>
</protein>
<sequence>MTALNRFPELGVPDRAALDALLDSQWAGVLSCAVDGEPLAVPMLYARDGDRILLHGSTGAGALRHVATGASAVLTVFTLDALVVAPTTFESSVNYRSATVRGRLDTVEDRERALDLFSDEIIPGRIDEVRRPSRRELAATEVLSLPIAEGSWLLKVASGWPATPEEAGADPAVWSGVVPVRRVLDQPVPAPWASDLAVPPSVRSLLDQRGTTDGPGPD</sequence>
<dbReference type="SUPFAM" id="SSF50475">
    <property type="entry name" value="FMN-binding split barrel"/>
    <property type="match status" value="1"/>
</dbReference>
<dbReference type="RefSeq" id="WP_179663575.1">
    <property type="nucleotide sequence ID" value="NZ_JACCBG010000001.1"/>
</dbReference>
<dbReference type="InterPro" id="IPR024747">
    <property type="entry name" value="Pyridox_Oxase-rel"/>
</dbReference>
<dbReference type="AlphaFoldDB" id="A0A7Y9E6A9"/>
<accession>A0A7Y9E6A9</accession>
<dbReference type="PANTHER" id="PTHR34071">
    <property type="entry name" value="5-NITROIMIDAZOLE ANTIBIOTICS RESISTANCE PROTEIN, NIMA-FAMILY-RELATED PROTEIN-RELATED"/>
    <property type="match status" value="1"/>
</dbReference>
<dbReference type="Pfam" id="PF12900">
    <property type="entry name" value="Pyridox_ox_2"/>
    <property type="match status" value="1"/>
</dbReference>
<dbReference type="EMBL" id="JACCBG010000001">
    <property type="protein sequence ID" value="NYD41894.1"/>
    <property type="molecule type" value="Genomic_DNA"/>
</dbReference>
<reference evidence="1 2" key="1">
    <citation type="submission" date="2020-07" db="EMBL/GenBank/DDBJ databases">
        <title>Sequencing the genomes of 1000 actinobacteria strains.</title>
        <authorList>
            <person name="Klenk H.-P."/>
        </authorList>
    </citation>
    <scope>NUCLEOTIDE SEQUENCE [LARGE SCALE GENOMIC DNA]</scope>
    <source>
        <strain evidence="1 2">DSM 21350</strain>
    </source>
</reference>
<dbReference type="Gene3D" id="2.30.110.10">
    <property type="entry name" value="Electron Transport, Fmn-binding Protein, Chain A"/>
    <property type="match status" value="1"/>
</dbReference>
<keyword evidence="2" id="KW-1185">Reference proteome</keyword>
<dbReference type="PANTHER" id="PTHR34071:SF2">
    <property type="entry name" value="FLAVIN-NUCLEOTIDE-BINDING PROTEIN"/>
    <property type="match status" value="1"/>
</dbReference>
<dbReference type="InterPro" id="IPR012349">
    <property type="entry name" value="Split_barrel_FMN-bd"/>
</dbReference>